<feature type="transmembrane region" description="Helical" evidence="7">
    <location>
        <begin position="169"/>
        <end position="189"/>
    </location>
</feature>
<evidence type="ECO:0000256" key="3">
    <source>
        <dbReference type="ARBA" id="ARBA00022989"/>
    </source>
</evidence>
<evidence type="ECO:0000256" key="6">
    <source>
        <dbReference type="SAM" id="MobiDB-lite"/>
    </source>
</evidence>
<keyword evidence="10" id="KW-1185">Reference proteome</keyword>
<comment type="similarity">
    <text evidence="5">Belongs to the SAT4 family.</text>
</comment>
<reference evidence="11" key="2">
    <citation type="submission" date="2020-04" db="EMBL/GenBank/DDBJ databases">
        <authorList>
            <consortium name="NCBI Genome Project"/>
        </authorList>
    </citation>
    <scope>NUCLEOTIDE SEQUENCE</scope>
    <source>
        <strain evidence="11">CBS 304.34</strain>
    </source>
</reference>
<feature type="transmembrane region" description="Helical" evidence="7">
    <location>
        <begin position="122"/>
        <end position="149"/>
    </location>
</feature>
<dbReference type="OrthoDB" id="3923077at2759"/>
<sequence length="361" mass="39701">MADRSHEVLAVAILFLVTSWIAVSLRVYVRAGMLKTFGPDDWTMVATLLLFTAYLICQIGGVLYGTGRHAKDLGPDNKRRALRYWYFCELFYISSSCTLKIALGIFFLRFSTKRTHILITRLLMIGTVIFGTAYLFLVMFQCTPISNFWTVSPGSARCVDTKYLSGATYAASGLTAIVDWTFGILPIFLVWNLQLDRRAKAYVAGILAFASIGSIAIIVRIPYVSGLDNSEDYLWSTTDLAIWSTVEPGIGITAGCLATLRPLLQTILWRVGLSSSTPSAAQQLGGRGRSNRHSRFGHHRGSHWLADLRPDNVGTVTSVTGPSRTSRRTRSSSTGTERMILGNGGITKEVVVEYMSEAGTV</sequence>
<evidence type="ECO:0000256" key="7">
    <source>
        <dbReference type="SAM" id="Phobius"/>
    </source>
</evidence>
<proteinExistence type="inferred from homology"/>
<dbReference type="Proteomes" id="UP000504636">
    <property type="component" value="Unplaced"/>
</dbReference>
<comment type="subcellular location">
    <subcellularLocation>
        <location evidence="1">Membrane</location>
        <topology evidence="1">Multi-pass membrane protein</topology>
    </subcellularLocation>
</comment>
<feature type="transmembrane region" description="Helical" evidence="7">
    <location>
        <begin position="41"/>
        <end position="64"/>
    </location>
</feature>
<dbReference type="AlphaFoldDB" id="A0A6A6YW93"/>
<evidence type="ECO:0000256" key="4">
    <source>
        <dbReference type="ARBA" id="ARBA00023136"/>
    </source>
</evidence>
<accession>A0A6A6YW93</accession>
<dbReference type="RefSeq" id="XP_033579219.1">
    <property type="nucleotide sequence ID" value="XM_033719513.1"/>
</dbReference>
<dbReference type="EMBL" id="MU003697">
    <property type="protein sequence ID" value="KAF2812255.1"/>
    <property type="molecule type" value="Genomic_DNA"/>
</dbReference>
<evidence type="ECO:0000256" key="1">
    <source>
        <dbReference type="ARBA" id="ARBA00004141"/>
    </source>
</evidence>
<dbReference type="GO" id="GO:0016020">
    <property type="term" value="C:membrane"/>
    <property type="evidence" value="ECO:0007669"/>
    <property type="project" value="UniProtKB-SubCell"/>
</dbReference>
<dbReference type="InterPro" id="IPR049326">
    <property type="entry name" value="Rhodopsin_dom_fungi"/>
</dbReference>
<feature type="transmembrane region" description="Helical" evidence="7">
    <location>
        <begin position="201"/>
        <end position="221"/>
    </location>
</feature>
<name>A0A6A6YW93_9PEZI</name>
<feature type="compositionally biased region" description="Low complexity" evidence="6">
    <location>
        <begin position="315"/>
        <end position="324"/>
    </location>
</feature>
<evidence type="ECO:0000256" key="5">
    <source>
        <dbReference type="ARBA" id="ARBA00038359"/>
    </source>
</evidence>
<feature type="domain" description="Rhodopsin" evidence="8">
    <location>
        <begin position="25"/>
        <end position="265"/>
    </location>
</feature>
<dbReference type="GeneID" id="54460406"/>
<evidence type="ECO:0000313" key="9">
    <source>
        <dbReference type="EMBL" id="KAF2812255.1"/>
    </source>
</evidence>
<dbReference type="Pfam" id="PF20684">
    <property type="entry name" value="Fung_rhodopsin"/>
    <property type="match status" value="1"/>
</dbReference>
<reference evidence="9 11" key="1">
    <citation type="journal article" date="2020" name="Stud. Mycol.">
        <title>101 Dothideomycetes genomes: a test case for predicting lifestyles and emergence of pathogens.</title>
        <authorList>
            <person name="Haridas S."/>
            <person name="Albert R."/>
            <person name="Binder M."/>
            <person name="Bloem J."/>
            <person name="Labutti K."/>
            <person name="Salamov A."/>
            <person name="Andreopoulos B."/>
            <person name="Baker S."/>
            <person name="Barry K."/>
            <person name="Bills G."/>
            <person name="Bluhm B."/>
            <person name="Cannon C."/>
            <person name="Castanera R."/>
            <person name="Culley D."/>
            <person name="Daum C."/>
            <person name="Ezra D."/>
            <person name="Gonzalez J."/>
            <person name="Henrissat B."/>
            <person name="Kuo A."/>
            <person name="Liang C."/>
            <person name="Lipzen A."/>
            <person name="Lutzoni F."/>
            <person name="Magnuson J."/>
            <person name="Mondo S."/>
            <person name="Nolan M."/>
            <person name="Ohm R."/>
            <person name="Pangilinan J."/>
            <person name="Park H.-J."/>
            <person name="Ramirez L."/>
            <person name="Alfaro M."/>
            <person name="Sun H."/>
            <person name="Tritt A."/>
            <person name="Yoshinaga Y."/>
            <person name="Zwiers L.-H."/>
            <person name="Turgeon B."/>
            <person name="Goodwin S."/>
            <person name="Spatafora J."/>
            <person name="Crous P."/>
            <person name="Grigoriev I."/>
        </authorList>
    </citation>
    <scope>NUCLEOTIDE SEQUENCE</scope>
    <source>
        <strain evidence="9 11">CBS 304.34</strain>
    </source>
</reference>
<evidence type="ECO:0000259" key="8">
    <source>
        <dbReference type="Pfam" id="PF20684"/>
    </source>
</evidence>
<evidence type="ECO:0000313" key="11">
    <source>
        <dbReference type="RefSeq" id="XP_033579219.1"/>
    </source>
</evidence>
<keyword evidence="4 7" id="KW-0472">Membrane</keyword>
<gene>
    <name evidence="9 11" type="ORF">BDZ99DRAFT_460986</name>
</gene>
<dbReference type="PANTHER" id="PTHR33048">
    <property type="entry name" value="PTH11-LIKE INTEGRAL MEMBRANE PROTEIN (AFU_ORTHOLOGUE AFUA_5G11245)"/>
    <property type="match status" value="1"/>
</dbReference>
<dbReference type="PANTHER" id="PTHR33048:SF96">
    <property type="entry name" value="INTEGRAL MEMBRANE PROTEIN"/>
    <property type="match status" value="1"/>
</dbReference>
<feature type="transmembrane region" description="Helical" evidence="7">
    <location>
        <begin position="6"/>
        <end position="29"/>
    </location>
</feature>
<feature type="region of interest" description="Disordered" evidence="6">
    <location>
        <begin position="315"/>
        <end position="340"/>
    </location>
</feature>
<evidence type="ECO:0000313" key="10">
    <source>
        <dbReference type="Proteomes" id="UP000504636"/>
    </source>
</evidence>
<keyword evidence="3 7" id="KW-1133">Transmembrane helix</keyword>
<keyword evidence="2 7" id="KW-0812">Transmembrane</keyword>
<protein>
    <recommendedName>
        <fullName evidence="8">Rhodopsin domain-containing protein</fullName>
    </recommendedName>
</protein>
<organism evidence="9">
    <name type="scientific">Mytilinidion resinicola</name>
    <dbReference type="NCBI Taxonomy" id="574789"/>
    <lineage>
        <taxon>Eukaryota</taxon>
        <taxon>Fungi</taxon>
        <taxon>Dikarya</taxon>
        <taxon>Ascomycota</taxon>
        <taxon>Pezizomycotina</taxon>
        <taxon>Dothideomycetes</taxon>
        <taxon>Pleosporomycetidae</taxon>
        <taxon>Mytilinidiales</taxon>
        <taxon>Mytilinidiaceae</taxon>
        <taxon>Mytilinidion</taxon>
    </lineage>
</organism>
<reference evidence="11" key="3">
    <citation type="submission" date="2025-04" db="UniProtKB">
        <authorList>
            <consortium name="RefSeq"/>
        </authorList>
    </citation>
    <scope>IDENTIFICATION</scope>
    <source>
        <strain evidence="11">CBS 304.34</strain>
    </source>
</reference>
<evidence type="ECO:0000256" key="2">
    <source>
        <dbReference type="ARBA" id="ARBA00022692"/>
    </source>
</evidence>
<feature type="transmembrane region" description="Helical" evidence="7">
    <location>
        <begin position="84"/>
        <end position="110"/>
    </location>
</feature>
<dbReference type="InterPro" id="IPR052337">
    <property type="entry name" value="SAT4-like"/>
</dbReference>